<organism evidence="1 2">
    <name type="scientific">Streptomyces niveus</name>
    <name type="common">Streptomyces spheroides</name>
    <dbReference type="NCBI Taxonomy" id="193462"/>
    <lineage>
        <taxon>Bacteria</taxon>
        <taxon>Bacillati</taxon>
        <taxon>Actinomycetota</taxon>
        <taxon>Actinomycetes</taxon>
        <taxon>Kitasatosporales</taxon>
        <taxon>Streptomycetaceae</taxon>
        <taxon>Streptomyces</taxon>
    </lineage>
</organism>
<keyword evidence="2" id="KW-1185">Reference proteome</keyword>
<reference evidence="1" key="1">
    <citation type="submission" date="2022-10" db="EMBL/GenBank/DDBJ databases">
        <title>The complete genomes of actinobacterial strains from the NBC collection.</title>
        <authorList>
            <person name="Joergensen T.S."/>
            <person name="Alvarez Arevalo M."/>
            <person name="Sterndorff E.B."/>
            <person name="Faurdal D."/>
            <person name="Vuksanovic O."/>
            <person name="Mourched A.-S."/>
            <person name="Charusanti P."/>
            <person name="Shaw S."/>
            <person name="Blin K."/>
            <person name="Weber T."/>
        </authorList>
    </citation>
    <scope>NUCLEOTIDE SEQUENCE</scope>
    <source>
        <strain evidence="1">NBC_01432</strain>
    </source>
</reference>
<dbReference type="EMBL" id="CP109495">
    <property type="protein sequence ID" value="WUX57653.1"/>
    <property type="molecule type" value="Genomic_DNA"/>
</dbReference>
<evidence type="ECO:0008006" key="3">
    <source>
        <dbReference type="Google" id="ProtNLM"/>
    </source>
</evidence>
<dbReference type="Proteomes" id="UP001432209">
    <property type="component" value="Chromosome"/>
</dbReference>
<proteinExistence type="predicted"/>
<gene>
    <name evidence="1" type="ORF">OG442_10140</name>
</gene>
<protein>
    <recommendedName>
        <fullName evidence="3">Membrane transport protein MMPL domain-containing protein</fullName>
    </recommendedName>
</protein>
<dbReference type="RefSeq" id="WP_329083145.1">
    <property type="nucleotide sequence ID" value="NZ_CP109495.1"/>
</dbReference>
<evidence type="ECO:0000313" key="2">
    <source>
        <dbReference type="Proteomes" id="UP001432209"/>
    </source>
</evidence>
<name>A0ABZ2AJM8_STRNV</name>
<evidence type="ECO:0000313" key="1">
    <source>
        <dbReference type="EMBL" id="WUX57653.1"/>
    </source>
</evidence>
<sequence length="140" mass="14581">MTTLPKRLAGAPGGSRGKWFVLLAWLILAVALGPLAGKLGEVEETGPNAFLPRGAESAKVNTELEKFRTDTLMPAGVVYTGEGAAAKAGADRPRLAPLVPEGEQLPPAVRSDDGKALMVVVPASVRRHCGSATRAVSWRG</sequence>
<accession>A0ABZ2AJM8</accession>